<dbReference type="GO" id="GO:0030638">
    <property type="term" value="P:polyketide metabolic process"/>
    <property type="evidence" value="ECO:0007669"/>
    <property type="project" value="InterPro"/>
</dbReference>
<dbReference type="EMBL" id="CP049916">
    <property type="protein sequence ID" value="QIO07959.1"/>
    <property type="molecule type" value="Genomic_DNA"/>
</dbReference>
<name>A0A6G8S187_9GAMM</name>
<dbReference type="Pfam" id="PF12680">
    <property type="entry name" value="SnoaL_2"/>
    <property type="match status" value="1"/>
</dbReference>
<accession>A0A6G8S187</accession>
<dbReference type="InterPro" id="IPR032710">
    <property type="entry name" value="NTF2-like_dom_sf"/>
</dbReference>
<dbReference type="KEGG" id="alj:G8D99_02265"/>
<sequence length="184" mass="20538">MLSSLIKYSIRNTVLISGLAVTTLLTACSSNRTTQANVASSELTNQETSADNQNTNTSFTAEQNKQIVTDFYEGVFLKHQVQAYADRYIGNQYIQHNPHVPDGKAPFVDYFSGYFKENPQAKSVIKRAVAEGDLVFLHVHSQENAKDQGTAIVDIFRVENGKIVEHWDVQQAVPEKAANNHTMF</sequence>
<dbReference type="AlphaFoldDB" id="A0A6G8S187"/>
<keyword evidence="3" id="KW-1185">Reference proteome</keyword>
<dbReference type="InterPro" id="IPR037401">
    <property type="entry name" value="SnoaL-like"/>
</dbReference>
<dbReference type="PROSITE" id="PS51257">
    <property type="entry name" value="PROKAR_LIPOPROTEIN"/>
    <property type="match status" value="1"/>
</dbReference>
<proteinExistence type="predicted"/>
<dbReference type="PANTHER" id="PTHR38436:SF1">
    <property type="entry name" value="ESTER CYCLASE"/>
    <property type="match status" value="1"/>
</dbReference>
<evidence type="ECO:0000313" key="2">
    <source>
        <dbReference type="EMBL" id="QIO07959.1"/>
    </source>
</evidence>
<protein>
    <submittedName>
        <fullName evidence="2">SnoaL-like domain-containing protein</fullName>
    </submittedName>
</protein>
<dbReference type="Gene3D" id="3.10.450.50">
    <property type="match status" value="1"/>
</dbReference>
<gene>
    <name evidence="2" type="ORF">G8D99_02265</name>
</gene>
<dbReference type="SUPFAM" id="SSF54427">
    <property type="entry name" value="NTF2-like"/>
    <property type="match status" value="1"/>
</dbReference>
<feature type="domain" description="SnoaL-like" evidence="1">
    <location>
        <begin position="68"/>
        <end position="166"/>
    </location>
</feature>
<evidence type="ECO:0000313" key="3">
    <source>
        <dbReference type="Proteomes" id="UP000501939"/>
    </source>
</evidence>
<dbReference type="Proteomes" id="UP000501939">
    <property type="component" value="Chromosome"/>
</dbReference>
<dbReference type="InterPro" id="IPR009959">
    <property type="entry name" value="Cyclase_SnoaL-like"/>
</dbReference>
<dbReference type="RefSeq" id="WP_166322204.1">
    <property type="nucleotide sequence ID" value="NZ_CP049916.1"/>
</dbReference>
<reference evidence="2 3" key="1">
    <citation type="submission" date="2020-03" db="EMBL/GenBank/DDBJ databases">
        <authorList>
            <person name="Zhu W."/>
        </authorList>
    </citation>
    <scope>NUCLEOTIDE SEQUENCE [LARGE SCALE GENOMIC DNA]</scope>
    <source>
        <strain evidence="2 3">185</strain>
    </source>
</reference>
<dbReference type="PANTHER" id="PTHR38436">
    <property type="entry name" value="POLYKETIDE CYCLASE SNOAL-LIKE DOMAIN"/>
    <property type="match status" value="1"/>
</dbReference>
<evidence type="ECO:0000259" key="1">
    <source>
        <dbReference type="Pfam" id="PF12680"/>
    </source>
</evidence>
<organism evidence="2 3">
    <name type="scientific">Acinetobacter lanii</name>
    <dbReference type="NCBI Taxonomy" id="2715163"/>
    <lineage>
        <taxon>Bacteria</taxon>
        <taxon>Pseudomonadati</taxon>
        <taxon>Pseudomonadota</taxon>
        <taxon>Gammaproteobacteria</taxon>
        <taxon>Moraxellales</taxon>
        <taxon>Moraxellaceae</taxon>
        <taxon>Acinetobacter</taxon>
    </lineage>
</organism>